<name>A0A1E4SW98_9ASCO</name>
<feature type="compositionally biased region" description="Acidic residues" evidence="7">
    <location>
        <begin position="920"/>
        <end position="934"/>
    </location>
</feature>
<dbReference type="Proteomes" id="UP000094801">
    <property type="component" value="Unassembled WGS sequence"/>
</dbReference>
<dbReference type="OrthoDB" id="760868at2759"/>
<dbReference type="EMBL" id="KV453861">
    <property type="protein sequence ID" value="ODV83793.1"/>
    <property type="molecule type" value="Genomic_DNA"/>
</dbReference>
<keyword evidence="4" id="KW-0963">Cytoplasm</keyword>
<dbReference type="SUPFAM" id="SSF48371">
    <property type="entry name" value="ARM repeat"/>
    <property type="match status" value="1"/>
</dbReference>
<dbReference type="GO" id="GO:0006606">
    <property type="term" value="P:protein import into nucleus"/>
    <property type="evidence" value="ECO:0007669"/>
    <property type="project" value="TreeGrafter"/>
</dbReference>
<evidence type="ECO:0000313" key="9">
    <source>
        <dbReference type="EMBL" id="ODV83793.1"/>
    </source>
</evidence>
<evidence type="ECO:0000256" key="5">
    <source>
        <dbReference type="ARBA" id="ARBA00022927"/>
    </source>
</evidence>
<keyword evidence="5" id="KW-0653">Protein transport</keyword>
<evidence type="ECO:0000256" key="6">
    <source>
        <dbReference type="ARBA" id="ARBA00023242"/>
    </source>
</evidence>
<accession>A0A1E4SW98</accession>
<dbReference type="PROSITE" id="PS50166">
    <property type="entry name" value="IMPORTIN_B_NT"/>
    <property type="match status" value="1"/>
</dbReference>
<evidence type="ECO:0000256" key="4">
    <source>
        <dbReference type="ARBA" id="ARBA00022490"/>
    </source>
</evidence>
<dbReference type="PANTHER" id="PTHR10997:SF18">
    <property type="entry name" value="D-IMPORTIN 7_RANBP7"/>
    <property type="match status" value="1"/>
</dbReference>
<dbReference type="Gene3D" id="1.25.10.10">
    <property type="entry name" value="Leucine-rich Repeat Variant"/>
    <property type="match status" value="1"/>
</dbReference>
<evidence type="ECO:0000256" key="1">
    <source>
        <dbReference type="ARBA" id="ARBA00004123"/>
    </source>
</evidence>
<dbReference type="GO" id="GO:0005829">
    <property type="term" value="C:cytosol"/>
    <property type="evidence" value="ECO:0007669"/>
    <property type="project" value="TreeGrafter"/>
</dbReference>
<reference evidence="10" key="1">
    <citation type="submission" date="2016-04" db="EMBL/GenBank/DDBJ databases">
        <title>Comparative genomics of biotechnologically important yeasts.</title>
        <authorList>
            <consortium name="DOE Joint Genome Institute"/>
            <person name="Riley R."/>
            <person name="Haridas S."/>
            <person name="Wolfe K.H."/>
            <person name="Lopes M.R."/>
            <person name="Hittinger C.T."/>
            <person name="Goker M."/>
            <person name="Salamov A."/>
            <person name="Wisecaver J."/>
            <person name="Long T.M."/>
            <person name="Aerts A.L."/>
            <person name="Barry K."/>
            <person name="Choi C."/>
            <person name="Clum A."/>
            <person name="Coughlan A.Y."/>
            <person name="Deshpande S."/>
            <person name="Douglass A.P."/>
            <person name="Hanson S.J."/>
            <person name="Klenk H.-P."/>
            <person name="Labutti K."/>
            <person name="Lapidus A."/>
            <person name="Lindquist E."/>
            <person name="Lipzen A."/>
            <person name="Meier-Kolthoff J.P."/>
            <person name="Ohm R.A."/>
            <person name="Otillar R.P."/>
            <person name="Pangilinan J."/>
            <person name="Peng Y."/>
            <person name="Rokas A."/>
            <person name="Rosa C.A."/>
            <person name="Scheuner C."/>
            <person name="Sibirny A.A."/>
            <person name="Slot J.C."/>
            <person name="Stielow J.B."/>
            <person name="Sun H."/>
            <person name="Kurtzman C.P."/>
            <person name="Blackwell M."/>
            <person name="Grigoriev I.V."/>
            <person name="Jeffries T.W."/>
        </authorList>
    </citation>
    <scope>NUCLEOTIDE SEQUENCE [LARGE SCALE GENOMIC DNA]</scope>
    <source>
        <strain evidence="10">NRRL YB-2248</strain>
    </source>
</reference>
<feature type="region of interest" description="Disordered" evidence="7">
    <location>
        <begin position="906"/>
        <end position="934"/>
    </location>
</feature>
<feature type="domain" description="Importin N-terminal" evidence="8">
    <location>
        <begin position="24"/>
        <end position="92"/>
    </location>
</feature>
<dbReference type="SMART" id="SM00913">
    <property type="entry name" value="IBN_N"/>
    <property type="match status" value="2"/>
</dbReference>
<dbReference type="InterPro" id="IPR001494">
    <property type="entry name" value="Importin-beta_N"/>
</dbReference>
<dbReference type="AlphaFoldDB" id="A0A1E4SW98"/>
<keyword evidence="6" id="KW-0539">Nucleus</keyword>
<dbReference type="Pfam" id="PF03810">
    <property type="entry name" value="IBN_N"/>
    <property type="match status" value="1"/>
</dbReference>
<dbReference type="STRING" id="983967.A0A1E4SW98"/>
<proteinExistence type="predicted"/>
<sequence length="1027" mass="116188">MDINALHECFLGTLQADQQVRRQAEDQLKQAGKTIGFCGACLDILSAPEVNPVVKKSCAIYLKNKIIKDWAQVIDPDEKPIIRDRIIPTIVHLERQLKNQFIPVLNVLISYDYPSNWPSFLPITLSLFEDMSDIQKLYTGVLCLSELTRHYRWKTNEQRSDELDPFITQYFPSILQLGKLIVADPTTYQGSYEAGEIVKLIVKCYKFSTYYDLPKPLQSQQSLVDWGTFHVELINMKLPQNVMDLDSEDRSLSPWVKSQKWAYANLFRLFQRYGYKSLSKRFTYDEFSETFTKSFVPEILKVYFMKLEQWKNGEAWISDASIFHLISFLEQGIVQKQSWALIKPHALTLVSEVAFPLLCPSEDTLDMFENDPNQYIHVMLDTYEDPNSPQTAVLSFLYILVEKRTKSTLEPILQFIYEKLSSFSGVPETLEVAKQKEAALRIIGSISLFLTSSKSTVLSQMEQFLAAFVLPNFQSEHAFLRARTCEVASKFENLKFTQEQTLSTLFHGVLNCFNSPDSLPVQLEGALAIQAFMGFNQFKEALGSIIIETMETLLALSNKVDSDAVSGVIQECVENYSEQLQPFGDHLMAELSSQLLRYLVEISEAADADPNTVDRGAEEDKQMAAFGVFSTMVTVLLYFEDPEMISKLEQSYAPVIEFTFTHDLEDFYKEAFDLIENTTFMMRDVSPSMWKLFESMMVAVSNNDVLMCLDDMSASLRNYMVYGSATLKANKHYQDAIFQLITGVFNMDPDEDDVGANDIITAAKLASNFILSLDSESVSPYISSLVKDVFRLLSLEDKAHSSPRYRSLLLNVVVSALIIDPSSCLQILVESNTTEQVLSLWFSLIPSLKGVFDLKLSILGFLSLFNIGLNDLKSLKIDGLLPQFGSSLATLFSELPKAIKDMEKRRSEYTSDPDINGDVFENEDDEGFDEDGDDGNTAADDYLQFLDQQSEITAGSSFASQFGLEDDEDDEDPYSNTALDNINVFKAFKDRFVSIQSTDPTKYSMIVSTLTGEQQDILTNIINIASS</sequence>
<evidence type="ECO:0000256" key="7">
    <source>
        <dbReference type="SAM" id="MobiDB-lite"/>
    </source>
</evidence>
<comment type="subcellular location">
    <subcellularLocation>
        <location evidence="2">Cytoplasm</location>
    </subcellularLocation>
    <subcellularLocation>
        <location evidence="1">Nucleus</location>
    </subcellularLocation>
</comment>
<protein>
    <recommendedName>
        <fullName evidence="8">Importin N-terminal domain-containing protein</fullName>
    </recommendedName>
</protein>
<evidence type="ECO:0000256" key="2">
    <source>
        <dbReference type="ARBA" id="ARBA00004496"/>
    </source>
</evidence>
<organism evidence="9 10">
    <name type="scientific">[Candida] arabinofermentans NRRL YB-2248</name>
    <dbReference type="NCBI Taxonomy" id="983967"/>
    <lineage>
        <taxon>Eukaryota</taxon>
        <taxon>Fungi</taxon>
        <taxon>Dikarya</taxon>
        <taxon>Ascomycota</taxon>
        <taxon>Saccharomycotina</taxon>
        <taxon>Pichiomycetes</taxon>
        <taxon>Pichiales</taxon>
        <taxon>Pichiaceae</taxon>
        <taxon>Ogataea</taxon>
        <taxon>Ogataea/Candida clade</taxon>
    </lineage>
</organism>
<dbReference type="PANTHER" id="PTHR10997">
    <property type="entry name" value="IMPORTIN-7, 8, 11"/>
    <property type="match status" value="1"/>
</dbReference>
<evidence type="ECO:0000313" key="10">
    <source>
        <dbReference type="Proteomes" id="UP000094801"/>
    </source>
</evidence>
<evidence type="ECO:0000259" key="8">
    <source>
        <dbReference type="PROSITE" id="PS50166"/>
    </source>
</evidence>
<keyword evidence="10" id="KW-1185">Reference proteome</keyword>
<evidence type="ECO:0000256" key="3">
    <source>
        <dbReference type="ARBA" id="ARBA00022448"/>
    </source>
</evidence>
<keyword evidence="3" id="KW-0813">Transport</keyword>
<dbReference type="InterPro" id="IPR016024">
    <property type="entry name" value="ARM-type_fold"/>
</dbReference>
<dbReference type="GO" id="GO:0005635">
    <property type="term" value="C:nuclear envelope"/>
    <property type="evidence" value="ECO:0007669"/>
    <property type="project" value="TreeGrafter"/>
</dbReference>
<dbReference type="InterPro" id="IPR011989">
    <property type="entry name" value="ARM-like"/>
</dbReference>
<dbReference type="GO" id="GO:0031267">
    <property type="term" value="F:small GTPase binding"/>
    <property type="evidence" value="ECO:0007669"/>
    <property type="project" value="InterPro"/>
</dbReference>
<gene>
    <name evidence="9" type="ORF">CANARDRAFT_9353</name>
</gene>